<accession>A0A2P6QXZ9</accession>
<dbReference type="AlphaFoldDB" id="A0A2P6QXZ9"/>
<dbReference type="Proteomes" id="UP000238479">
    <property type="component" value="Chromosome 4"/>
</dbReference>
<name>A0A2P6QXZ9_ROSCH</name>
<keyword evidence="2" id="KW-1185">Reference proteome</keyword>
<dbReference type="EMBL" id="PDCK01000042">
    <property type="protein sequence ID" value="PRQ39077.1"/>
    <property type="molecule type" value="Genomic_DNA"/>
</dbReference>
<dbReference type="Gramene" id="PRQ39077">
    <property type="protein sequence ID" value="PRQ39077"/>
    <property type="gene ID" value="RchiOBHm_Chr4g0421101"/>
</dbReference>
<reference evidence="1 2" key="1">
    <citation type="journal article" date="2018" name="Nat. Genet.">
        <title>The Rosa genome provides new insights in the design of modern roses.</title>
        <authorList>
            <person name="Bendahmane M."/>
        </authorList>
    </citation>
    <scope>NUCLEOTIDE SEQUENCE [LARGE SCALE GENOMIC DNA]</scope>
    <source>
        <strain evidence="2">cv. Old Blush</strain>
    </source>
</reference>
<evidence type="ECO:0000313" key="2">
    <source>
        <dbReference type="Proteomes" id="UP000238479"/>
    </source>
</evidence>
<protein>
    <submittedName>
        <fullName evidence="1">Uncharacterized protein</fullName>
    </submittedName>
</protein>
<organism evidence="1 2">
    <name type="scientific">Rosa chinensis</name>
    <name type="common">China rose</name>
    <dbReference type="NCBI Taxonomy" id="74649"/>
    <lineage>
        <taxon>Eukaryota</taxon>
        <taxon>Viridiplantae</taxon>
        <taxon>Streptophyta</taxon>
        <taxon>Embryophyta</taxon>
        <taxon>Tracheophyta</taxon>
        <taxon>Spermatophyta</taxon>
        <taxon>Magnoliopsida</taxon>
        <taxon>eudicotyledons</taxon>
        <taxon>Gunneridae</taxon>
        <taxon>Pentapetalae</taxon>
        <taxon>rosids</taxon>
        <taxon>fabids</taxon>
        <taxon>Rosales</taxon>
        <taxon>Rosaceae</taxon>
        <taxon>Rosoideae</taxon>
        <taxon>Rosoideae incertae sedis</taxon>
        <taxon>Rosa</taxon>
    </lineage>
</organism>
<sequence>MMPEEVVEMGLQEHDVVVVTSFSLLQALDIVVKEMEDVVVEMEVLEVEMVVFVVEMVVSSLERKMDLR</sequence>
<proteinExistence type="predicted"/>
<comment type="caution">
    <text evidence="1">The sequence shown here is derived from an EMBL/GenBank/DDBJ whole genome shotgun (WGS) entry which is preliminary data.</text>
</comment>
<gene>
    <name evidence="1" type="ORF">RchiOBHm_Chr4g0421101</name>
</gene>
<evidence type="ECO:0000313" key="1">
    <source>
        <dbReference type="EMBL" id="PRQ39077.1"/>
    </source>
</evidence>